<keyword evidence="3" id="KW-1185">Reference proteome</keyword>
<evidence type="ECO:0000313" key="2">
    <source>
        <dbReference type="EMBL" id="WEG09513.1"/>
    </source>
</evidence>
<sequence length="156" mass="17065">MSNPTTTHASWGAGRPRLIVSREGLHQEHELEGERVVIGSGADADIRLDGLDALAGEIRHDDRDEFVFVPHAPGETNARLQPQEAAEGQDGEILRTGARFTLGDWTFVFMRDEYADHGRPFGGREGGEGTEQPEQPERPDYAAGEAGDPDMESERG</sequence>
<feature type="region of interest" description="Disordered" evidence="1">
    <location>
        <begin position="116"/>
        <end position="156"/>
    </location>
</feature>
<accession>A0ABY8C4F1</accession>
<name>A0ABY8C4F1_9MICO</name>
<feature type="compositionally biased region" description="Acidic residues" evidence="1">
    <location>
        <begin position="147"/>
        <end position="156"/>
    </location>
</feature>
<gene>
    <name evidence="2" type="ORF">PU630_02800</name>
</gene>
<dbReference type="EMBL" id="CP119108">
    <property type="protein sequence ID" value="WEG09513.1"/>
    <property type="molecule type" value="Genomic_DNA"/>
</dbReference>
<organism evidence="2 3">
    <name type="scientific">Microbacterium horticulturae</name>
    <dbReference type="NCBI Taxonomy" id="3028316"/>
    <lineage>
        <taxon>Bacteria</taxon>
        <taxon>Bacillati</taxon>
        <taxon>Actinomycetota</taxon>
        <taxon>Actinomycetes</taxon>
        <taxon>Micrococcales</taxon>
        <taxon>Microbacteriaceae</taxon>
        <taxon>Microbacterium</taxon>
    </lineage>
</organism>
<dbReference type="CDD" id="cd00060">
    <property type="entry name" value="FHA"/>
    <property type="match status" value="1"/>
</dbReference>
<dbReference type="RefSeq" id="WP_275278837.1">
    <property type="nucleotide sequence ID" value="NZ_CP119108.1"/>
</dbReference>
<reference evidence="2 3" key="1">
    <citation type="submission" date="2023-03" db="EMBL/GenBank/DDBJ databases">
        <title>Genome sequence of Microbacterium sp. KACC 23027.</title>
        <authorList>
            <person name="Kim S."/>
            <person name="Heo J."/>
            <person name="Kwon S.-W."/>
        </authorList>
    </citation>
    <scope>NUCLEOTIDE SEQUENCE [LARGE SCALE GENOMIC DNA]</scope>
    <source>
        <strain evidence="2 3">KACC 23027</strain>
    </source>
</reference>
<evidence type="ECO:0000256" key="1">
    <source>
        <dbReference type="SAM" id="MobiDB-lite"/>
    </source>
</evidence>
<dbReference type="Proteomes" id="UP001214553">
    <property type="component" value="Chromosome"/>
</dbReference>
<protein>
    <submittedName>
        <fullName evidence="2">FHA domain-containing protein</fullName>
    </submittedName>
</protein>
<proteinExistence type="predicted"/>
<evidence type="ECO:0000313" key="3">
    <source>
        <dbReference type="Proteomes" id="UP001214553"/>
    </source>
</evidence>